<evidence type="ECO:0000256" key="1">
    <source>
        <dbReference type="SAM" id="Phobius"/>
    </source>
</evidence>
<dbReference type="STRING" id="716928.GCA_000261485_04261"/>
<proteinExistence type="predicted"/>
<keyword evidence="1" id="KW-1133">Transmembrane helix</keyword>
<dbReference type="eggNOG" id="ENOG5033MTW">
    <property type="taxonomic scope" value="Bacteria"/>
</dbReference>
<dbReference type="AlphaFoldDB" id="A0A249PJR6"/>
<name>A0A249PJR6_9HYPH</name>
<dbReference type="KEGG" id="esj:SJ05684_b52080"/>
<keyword evidence="1" id="KW-0472">Membrane</keyword>
<evidence type="ECO:0000313" key="3">
    <source>
        <dbReference type="Proteomes" id="UP000217211"/>
    </source>
</evidence>
<accession>A0A249PJR6</accession>
<dbReference type="InterPro" id="IPR049641">
    <property type="entry name" value="THIVI_2564-like"/>
</dbReference>
<dbReference type="NCBIfam" id="NF041949">
    <property type="entry name" value="THIVI_2564_fam"/>
    <property type="match status" value="1"/>
</dbReference>
<keyword evidence="3" id="KW-1185">Reference proteome</keyword>
<dbReference type="EMBL" id="CP023068">
    <property type="protein sequence ID" value="ASY66190.1"/>
    <property type="molecule type" value="Genomic_DNA"/>
</dbReference>
<reference evidence="2 3" key="1">
    <citation type="submission" date="2017-08" db="EMBL/GenBank/DDBJ databases">
        <title>Multipartite genome sequences of Sinorhizobium species nodulating soybeans.</title>
        <authorList>
            <person name="Tian C.F."/>
        </authorList>
    </citation>
    <scope>NUCLEOTIDE SEQUENCE [LARGE SCALE GENOMIC DNA]</scope>
    <source>
        <strain evidence="2 3">CCBAU 05684</strain>
        <plasmid evidence="3">psj05684b</plasmid>
    </source>
</reference>
<dbReference type="Proteomes" id="UP000217211">
    <property type="component" value="Plasmid pSJ05684b"/>
</dbReference>
<gene>
    <name evidence="2" type="ORF">SJ05684_b52080</name>
</gene>
<keyword evidence="1" id="KW-0812">Transmembrane</keyword>
<keyword evidence="2" id="KW-0614">Plasmid</keyword>
<protein>
    <recommendedName>
        <fullName evidence="4">Transmembrane protein</fullName>
    </recommendedName>
</protein>
<feature type="transmembrane region" description="Helical" evidence="1">
    <location>
        <begin position="33"/>
        <end position="51"/>
    </location>
</feature>
<evidence type="ECO:0008006" key="4">
    <source>
        <dbReference type="Google" id="ProtNLM"/>
    </source>
</evidence>
<dbReference type="RefSeq" id="WP_085939130.1">
    <property type="nucleotide sequence ID" value="NZ_AJQT01000094.1"/>
</dbReference>
<organism evidence="2 3">
    <name type="scientific">Sinorhizobium sojae CCBAU 05684</name>
    <dbReference type="NCBI Taxonomy" id="716928"/>
    <lineage>
        <taxon>Bacteria</taxon>
        <taxon>Pseudomonadati</taxon>
        <taxon>Pseudomonadota</taxon>
        <taxon>Alphaproteobacteria</taxon>
        <taxon>Hyphomicrobiales</taxon>
        <taxon>Rhizobiaceae</taxon>
        <taxon>Sinorhizobium/Ensifer group</taxon>
        <taxon>Sinorhizobium</taxon>
    </lineage>
</organism>
<sequence>MSVLISILITFLVVVLVLYLVNRLPLDGRTKQIVQVIVIIIGILSLMRYLAVF</sequence>
<evidence type="ECO:0000313" key="2">
    <source>
        <dbReference type="EMBL" id="ASY66190.1"/>
    </source>
</evidence>
<geneLocation type="plasmid" evidence="3">
    <name>psj05684b</name>
</geneLocation>